<comment type="caution">
    <text evidence="1">The sequence shown here is derived from an EMBL/GenBank/DDBJ whole genome shotgun (WGS) entry which is preliminary data.</text>
</comment>
<evidence type="ECO:0008006" key="3">
    <source>
        <dbReference type="Google" id="ProtNLM"/>
    </source>
</evidence>
<protein>
    <recommendedName>
        <fullName evidence="3">PH domain-containing protein</fullName>
    </recommendedName>
</protein>
<dbReference type="AlphaFoldDB" id="A0AAV5G1N1"/>
<dbReference type="EMBL" id="BQKK01000001">
    <property type="protein sequence ID" value="GJN42028.1"/>
    <property type="molecule type" value="Genomic_DNA"/>
</dbReference>
<gene>
    <name evidence="1" type="ORF">CAT723_05070</name>
</gene>
<organism evidence="1 2">
    <name type="scientific">Corynebacterium ammoniagenes</name>
    <name type="common">Brevibacterium ammoniagenes</name>
    <dbReference type="NCBI Taxonomy" id="1697"/>
    <lineage>
        <taxon>Bacteria</taxon>
        <taxon>Bacillati</taxon>
        <taxon>Actinomycetota</taxon>
        <taxon>Actinomycetes</taxon>
        <taxon>Mycobacteriales</taxon>
        <taxon>Corynebacteriaceae</taxon>
        <taxon>Corynebacterium</taxon>
    </lineage>
</organism>
<evidence type="ECO:0000313" key="1">
    <source>
        <dbReference type="EMBL" id="GJN42028.1"/>
    </source>
</evidence>
<reference evidence="1" key="1">
    <citation type="submission" date="2021-12" db="EMBL/GenBank/DDBJ databases">
        <title>Draft genome sequence of Corynebacterium ammoniagenes strain T-723.</title>
        <authorList>
            <person name="Matsuzawa M."/>
            <person name="Hiratani M."/>
            <person name="Abe I."/>
            <person name="Tsuji Y."/>
            <person name="Nakamura J."/>
        </authorList>
    </citation>
    <scope>NUCLEOTIDE SEQUENCE</scope>
    <source>
        <strain evidence="1">T-723</strain>
    </source>
</reference>
<accession>A0AAV5G1N1</accession>
<dbReference type="RefSeq" id="WP_236163578.1">
    <property type="nucleotide sequence ID" value="NZ_BQKK01000001.1"/>
</dbReference>
<dbReference type="Proteomes" id="UP001054925">
    <property type="component" value="Unassembled WGS sequence"/>
</dbReference>
<name>A0AAV5G1N1_CORAM</name>
<proteinExistence type="predicted"/>
<evidence type="ECO:0000313" key="2">
    <source>
        <dbReference type="Proteomes" id="UP001054925"/>
    </source>
</evidence>
<sequence>MNETSEAPSSEHDQWLERLNAMVPFVRRWSEFIKHPVPPEQGSELDRDSMEGLDVEATAWYLLCVSVEHFNFIFDVIQKTRTMYPTAYMTVARTAFLAGVNALWLLSAEDRNLRRKRALKLVAGGLKEEIVAINEFETSEDLIGLRDAQIEELRRQQTDLQKVAERLGVFEEVQKMRPNQTVIVTETIEALEGGAATREIANGFKHIWRAGSAAAHAQHHFGISRLSENSIFQTADGQNIAILKGRLEDDVGPALAGVFLALRRVFELYERMRSK</sequence>